<evidence type="ECO:0000256" key="4">
    <source>
        <dbReference type="ARBA" id="ARBA00022801"/>
    </source>
</evidence>
<keyword evidence="10" id="KW-1185">Reference proteome</keyword>
<comment type="similarity">
    <text evidence="1 8">Belongs to the SOS response-associated peptidase family.</text>
</comment>
<proteinExistence type="inferred from homology"/>
<evidence type="ECO:0000256" key="1">
    <source>
        <dbReference type="ARBA" id="ARBA00008136"/>
    </source>
</evidence>
<dbReference type="Gene3D" id="3.90.1680.10">
    <property type="entry name" value="SOS response associated peptidase-like"/>
    <property type="match status" value="1"/>
</dbReference>
<keyword evidence="4 8" id="KW-0378">Hydrolase</keyword>
<dbReference type="PANTHER" id="PTHR13604">
    <property type="entry name" value="DC12-RELATED"/>
    <property type="match status" value="1"/>
</dbReference>
<sequence length="198" mass="22657">MCNEAYRRTQIGEIARDWSETRIPLVFPEGLPNVGEQPSIRITDRAPIIRADRDGTPELVMRRWSWLAQGGRPVYNFRSDGRQIDSGRCLIPVDGFFEFTDPPKDSTVKGRRPKSKWAFTLNDHSWFCIAGIWQTHAEVGEAWSMLTCPPGPDIAPYHDRQVVVLGREDWAQWLDRLIPSAELCRPLARGSLSVEQIR</sequence>
<evidence type="ECO:0000256" key="5">
    <source>
        <dbReference type="ARBA" id="ARBA00023124"/>
    </source>
</evidence>
<evidence type="ECO:0000256" key="7">
    <source>
        <dbReference type="ARBA" id="ARBA00023239"/>
    </source>
</evidence>
<dbReference type="RefSeq" id="WP_380939722.1">
    <property type="nucleotide sequence ID" value="NZ_JBHUFC010000003.1"/>
</dbReference>
<dbReference type="EMBL" id="JBHUFC010000003">
    <property type="protein sequence ID" value="MFD1787332.1"/>
    <property type="molecule type" value="Genomic_DNA"/>
</dbReference>
<dbReference type="Proteomes" id="UP001597283">
    <property type="component" value="Unassembled WGS sequence"/>
</dbReference>
<keyword evidence="3" id="KW-0227">DNA damage</keyword>
<keyword evidence="6" id="KW-0238">DNA-binding</keyword>
<dbReference type="InterPro" id="IPR003738">
    <property type="entry name" value="SRAP"/>
</dbReference>
<reference evidence="10" key="1">
    <citation type="journal article" date="2019" name="Int. J. Syst. Evol. Microbiol.">
        <title>The Global Catalogue of Microorganisms (GCM) 10K type strain sequencing project: providing services to taxonomists for standard genome sequencing and annotation.</title>
        <authorList>
            <consortium name="The Broad Institute Genomics Platform"/>
            <consortium name="The Broad Institute Genome Sequencing Center for Infectious Disease"/>
            <person name="Wu L."/>
            <person name="Ma J."/>
        </authorList>
    </citation>
    <scope>NUCLEOTIDE SEQUENCE [LARGE SCALE GENOMIC DNA]</scope>
    <source>
        <strain evidence="10">Q85</strain>
    </source>
</reference>
<evidence type="ECO:0000256" key="8">
    <source>
        <dbReference type="RuleBase" id="RU364100"/>
    </source>
</evidence>
<comment type="caution">
    <text evidence="9">The sequence shown here is derived from an EMBL/GenBank/DDBJ whole genome shotgun (WGS) entry which is preliminary data.</text>
</comment>
<organism evidence="9 10">
    <name type="scientific">Sphingomonas floccifaciens</name>
    <dbReference type="NCBI Taxonomy" id="1844115"/>
    <lineage>
        <taxon>Bacteria</taxon>
        <taxon>Pseudomonadati</taxon>
        <taxon>Pseudomonadota</taxon>
        <taxon>Alphaproteobacteria</taxon>
        <taxon>Sphingomonadales</taxon>
        <taxon>Sphingomonadaceae</taxon>
        <taxon>Sphingomonas</taxon>
    </lineage>
</organism>
<keyword evidence="5" id="KW-0190">Covalent protein-DNA linkage</keyword>
<evidence type="ECO:0000313" key="10">
    <source>
        <dbReference type="Proteomes" id="UP001597283"/>
    </source>
</evidence>
<protein>
    <recommendedName>
        <fullName evidence="8">Abasic site processing protein</fullName>
        <ecNumber evidence="8">3.4.-.-</ecNumber>
    </recommendedName>
</protein>
<evidence type="ECO:0000256" key="2">
    <source>
        <dbReference type="ARBA" id="ARBA00022670"/>
    </source>
</evidence>
<evidence type="ECO:0000256" key="6">
    <source>
        <dbReference type="ARBA" id="ARBA00023125"/>
    </source>
</evidence>
<dbReference type="InterPro" id="IPR036590">
    <property type="entry name" value="SRAP-like"/>
</dbReference>
<gene>
    <name evidence="9" type="ORF">ACFSC3_07085</name>
</gene>
<dbReference type="PANTHER" id="PTHR13604:SF0">
    <property type="entry name" value="ABASIC SITE PROCESSING PROTEIN HMCES"/>
    <property type="match status" value="1"/>
</dbReference>
<evidence type="ECO:0000256" key="3">
    <source>
        <dbReference type="ARBA" id="ARBA00022763"/>
    </source>
</evidence>
<dbReference type="SUPFAM" id="SSF143081">
    <property type="entry name" value="BB1717-like"/>
    <property type="match status" value="1"/>
</dbReference>
<keyword evidence="2 8" id="KW-0645">Protease</keyword>
<name>A0ABW4NB07_9SPHN</name>
<accession>A0ABW4NB07</accession>
<dbReference type="EC" id="3.4.-.-" evidence="8"/>
<keyword evidence="7" id="KW-0456">Lyase</keyword>
<dbReference type="Pfam" id="PF02586">
    <property type="entry name" value="SRAP"/>
    <property type="match status" value="1"/>
</dbReference>
<evidence type="ECO:0000313" key="9">
    <source>
        <dbReference type="EMBL" id="MFD1787332.1"/>
    </source>
</evidence>